<proteinExistence type="predicted"/>
<organism evidence="2 3">
    <name type="scientific">Pterulicium gracile</name>
    <dbReference type="NCBI Taxonomy" id="1884261"/>
    <lineage>
        <taxon>Eukaryota</taxon>
        <taxon>Fungi</taxon>
        <taxon>Dikarya</taxon>
        <taxon>Basidiomycota</taxon>
        <taxon>Agaricomycotina</taxon>
        <taxon>Agaricomycetes</taxon>
        <taxon>Agaricomycetidae</taxon>
        <taxon>Agaricales</taxon>
        <taxon>Pleurotineae</taxon>
        <taxon>Pterulaceae</taxon>
        <taxon>Pterulicium</taxon>
    </lineage>
</organism>
<dbReference type="SUPFAM" id="SSF51735">
    <property type="entry name" value="NAD(P)-binding Rossmann-fold domains"/>
    <property type="match status" value="1"/>
</dbReference>
<evidence type="ECO:0000313" key="3">
    <source>
        <dbReference type="Proteomes" id="UP000305067"/>
    </source>
</evidence>
<keyword evidence="1" id="KW-0560">Oxidoreductase</keyword>
<dbReference type="EMBL" id="ML178865">
    <property type="protein sequence ID" value="TFK96205.1"/>
    <property type="molecule type" value="Genomic_DNA"/>
</dbReference>
<dbReference type="PANTHER" id="PTHR43157">
    <property type="entry name" value="PHOSPHATIDYLINOSITOL-GLYCAN BIOSYNTHESIS CLASS F PROTEIN-RELATED"/>
    <property type="match status" value="1"/>
</dbReference>
<dbReference type="AlphaFoldDB" id="A0A5C3Q281"/>
<dbReference type="GO" id="GO:0016491">
    <property type="term" value="F:oxidoreductase activity"/>
    <property type="evidence" value="ECO:0007669"/>
    <property type="project" value="UniProtKB-KW"/>
</dbReference>
<dbReference type="Pfam" id="PF00106">
    <property type="entry name" value="adh_short"/>
    <property type="match status" value="1"/>
</dbReference>
<accession>A0A5C3Q281</accession>
<dbReference type="InterPro" id="IPR002347">
    <property type="entry name" value="SDR_fam"/>
</dbReference>
<reference evidence="2 3" key="1">
    <citation type="journal article" date="2019" name="Nat. Ecol. Evol.">
        <title>Megaphylogeny resolves global patterns of mushroom evolution.</title>
        <authorList>
            <person name="Varga T."/>
            <person name="Krizsan K."/>
            <person name="Foldi C."/>
            <person name="Dima B."/>
            <person name="Sanchez-Garcia M."/>
            <person name="Sanchez-Ramirez S."/>
            <person name="Szollosi G.J."/>
            <person name="Szarkandi J.G."/>
            <person name="Papp V."/>
            <person name="Albert L."/>
            <person name="Andreopoulos W."/>
            <person name="Angelini C."/>
            <person name="Antonin V."/>
            <person name="Barry K.W."/>
            <person name="Bougher N.L."/>
            <person name="Buchanan P."/>
            <person name="Buyck B."/>
            <person name="Bense V."/>
            <person name="Catcheside P."/>
            <person name="Chovatia M."/>
            <person name="Cooper J."/>
            <person name="Damon W."/>
            <person name="Desjardin D."/>
            <person name="Finy P."/>
            <person name="Geml J."/>
            <person name="Haridas S."/>
            <person name="Hughes K."/>
            <person name="Justo A."/>
            <person name="Karasinski D."/>
            <person name="Kautmanova I."/>
            <person name="Kiss B."/>
            <person name="Kocsube S."/>
            <person name="Kotiranta H."/>
            <person name="LaButti K.M."/>
            <person name="Lechner B.E."/>
            <person name="Liimatainen K."/>
            <person name="Lipzen A."/>
            <person name="Lukacs Z."/>
            <person name="Mihaltcheva S."/>
            <person name="Morgado L.N."/>
            <person name="Niskanen T."/>
            <person name="Noordeloos M.E."/>
            <person name="Ohm R.A."/>
            <person name="Ortiz-Santana B."/>
            <person name="Ovrebo C."/>
            <person name="Racz N."/>
            <person name="Riley R."/>
            <person name="Savchenko A."/>
            <person name="Shiryaev A."/>
            <person name="Soop K."/>
            <person name="Spirin V."/>
            <person name="Szebenyi C."/>
            <person name="Tomsovsky M."/>
            <person name="Tulloss R.E."/>
            <person name="Uehling J."/>
            <person name="Grigoriev I.V."/>
            <person name="Vagvolgyi C."/>
            <person name="Papp T."/>
            <person name="Martin F.M."/>
            <person name="Miettinen O."/>
            <person name="Hibbett D.S."/>
            <person name="Nagy L.G."/>
        </authorList>
    </citation>
    <scope>NUCLEOTIDE SEQUENCE [LARGE SCALE GENOMIC DNA]</scope>
    <source>
        <strain evidence="2 3">CBS 309.79</strain>
    </source>
</reference>
<gene>
    <name evidence="2" type="ORF">BDV98DRAFT_608465</name>
</gene>
<evidence type="ECO:0000256" key="1">
    <source>
        <dbReference type="ARBA" id="ARBA00023002"/>
    </source>
</evidence>
<dbReference type="STRING" id="1884261.A0A5C3Q281"/>
<dbReference type="PRINTS" id="PR00081">
    <property type="entry name" value="GDHRDH"/>
</dbReference>
<dbReference type="OrthoDB" id="542013at2759"/>
<dbReference type="Gene3D" id="3.40.50.720">
    <property type="entry name" value="NAD(P)-binding Rossmann-like Domain"/>
    <property type="match status" value="1"/>
</dbReference>
<dbReference type="PANTHER" id="PTHR43157:SF31">
    <property type="entry name" value="PHOSPHATIDYLINOSITOL-GLYCAN BIOSYNTHESIS CLASS F PROTEIN"/>
    <property type="match status" value="1"/>
</dbReference>
<evidence type="ECO:0000313" key="2">
    <source>
        <dbReference type="EMBL" id="TFK96205.1"/>
    </source>
</evidence>
<dbReference type="Proteomes" id="UP000305067">
    <property type="component" value="Unassembled WGS sequence"/>
</dbReference>
<dbReference type="InterPro" id="IPR036291">
    <property type="entry name" value="NAD(P)-bd_dom_sf"/>
</dbReference>
<protein>
    <submittedName>
        <fullName evidence="2">Short-chain dehydrogenase</fullName>
    </submittedName>
</protein>
<name>A0A5C3Q281_9AGAR</name>
<keyword evidence="3" id="KW-1185">Reference proteome</keyword>
<sequence>MKFSWWNVLLTQFSRPLPVASEDLSEQTVVILGANTGLGFEAAKHFARMEPGRLILACRSQSKGAEALDTLRRETGYERGEVWMIDLADFASIGRFADRFNQEEARLDILVANAASGLATYELTKDGYETTLQVNHLSTTLVSLLLLPKMVATSKLNSKTSARKPRLVVVSSGLHHMYQFDARALAKRSVLSYVSGSEHCTPANLAGGRVYSMSKLLNVFFVRSLASRLSTEGPSVIATIVEPGYCYSSLRRHWTGLQSLVDSLTQFLLARSTEVGSRQLVCGALSFEDEEVHGQYIDTSATSEVADYVLENRDLEDRIWDETLEILIKAEPRVAEVVKQILGRAHHAKT</sequence>